<evidence type="ECO:0000313" key="3">
    <source>
        <dbReference type="Proteomes" id="UP000694660"/>
    </source>
</evidence>
<organism evidence="2 3">
    <name type="scientific">Denitromonas iodatirespirans</name>
    <dbReference type="NCBI Taxonomy" id="2795389"/>
    <lineage>
        <taxon>Bacteria</taxon>
        <taxon>Pseudomonadati</taxon>
        <taxon>Pseudomonadota</taxon>
        <taxon>Betaproteobacteria</taxon>
        <taxon>Rhodocyclales</taxon>
        <taxon>Zoogloeaceae</taxon>
        <taxon>Denitromonas</taxon>
    </lineage>
</organism>
<comment type="caution">
    <text evidence="2">The sequence shown here is derived from an EMBL/GenBank/DDBJ whole genome shotgun (WGS) entry which is preliminary data.</text>
</comment>
<dbReference type="AlphaFoldDB" id="A0A944D9H5"/>
<protein>
    <recommendedName>
        <fullName evidence="4">DUF3617 family protein</fullName>
    </recommendedName>
</protein>
<evidence type="ECO:0008006" key="4">
    <source>
        <dbReference type="Google" id="ProtNLM"/>
    </source>
</evidence>
<feature type="chain" id="PRO_5037980727" description="DUF3617 family protein" evidence="1">
    <location>
        <begin position="20"/>
        <end position="102"/>
    </location>
</feature>
<keyword evidence="1" id="KW-0732">Signal</keyword>
<sequence length="102" mass="11003">MYLRLIPLLVAAWSATAVAESGLARAAGQRIGNMTASAGDAITDHPPEWITIAPRSKKDCIAASGGILSSVYMRCRNGHQEHVRFTAKGRKQVLAERPIPLH</sequence>
<evidence type="ECO:0000313" key="2">
    <source>
        <dbReference type="EMBL" id="MBT0962285.1"/>
    </source>
</evidence>
<feature type="signal peptide" evidence="1">
    <location>
        <begin position="1"/>
        <end position="19"/>
    </location>
</feature>
<dbReference type="EMBL" id="JAEKFT010000015">
    <property type="protein sequence ID" value="MBT0962285.1"/>
    <property type="molecule type" value="Genomic_DNA"/>
</dbReference>
<keyword evidence="3" id="KW-1185">Reference proteome</keyword>
<accession>A0A944D9H5</accession>
<dbReference type="RefSeq" id="WP_214362232.1">
    <property type="nucleotide sequence ID" value="NZ_JAEKFT010000015.1"/>
</dbReference>
<evidence type="ECO:0000256" key="1">
    <source>
        <dbReference type="SAM" id="SignalP"/>
    </source>
</evidence>
<gene>
    <name evidence="2" type="ORF">I8J34_13985</name>
</gene>
<proteinExistence type="predicted"/>
<name>A0A944D9H5_DENI1</name>
<dbReference type="Proteomes" id="UP000694660">
    <property type="component" value="Unassembled WGS sequence"/>
</dbReference>
<reference evidence="3" key="1">
    <citation type="journal article" date="2022" name="ISME J.">
        <title>Genetic and phylogenetic analysis of dissimilatory iodate-reducing bacteria identifies potential niches across the world's oceans.</title>
        <authorList>
            <person name="Reyes-Umana V."/>
            <person name="Henning Z."/>
            <person name="Lee K."/>
            <person name="Barnum T.P."/>
            <person name="Coates J.D."/>
        </authorList>
    </citation>
    <scope>NUCLEOTIDE SEQUENCE [LARGE SCALE GENOMIC DNA]</scope>
    <source>
        <strain evidence="3">IR12</strain>
    </source>
</reference>